<dbReference type="PIRSF" id="PIRSF000190">
    <property type="entry name" value="Pyd_amn-ph_oxd"/>
    <property type="match status" value="1"/>
</dbReference>
<evidence type="ECO:0000313" key="12">
    <source>
        <dbReference type="EMBL" id="QBZ84034.1"/>
    </source>
</evidence>
<feature type="binding site" evidence="7 8">
    <location>
        <position position="132"/>
    </location>
    <ligand>
        <name>substrate</name>
    </ligand>
</feature>
<evidence type="ECO:0000256" key="9">
    <source>
        <dbReference type="PIRSR" id="PIRSR000190-2"/>
    </source>
</evidence>
<reference evidence="12 13" key="1">
    <citation type="submission" date="2018-08" db="EMBL/GenBank/DDBJ databases">
        <title>Horizontal acquisition of hydrogen conversion ability and other habitat adaptations in Hydrogenovibrio crunogenus strains.</title>
        <authorList>
            <person name="Gonnella G."/>
            <person name="Adam N."/>
            <person name="Perner M."/>
        </authorList>
    </citation>
    <scope>NUCLEOTIDE SEQUENCE [LARGE SCALE GENOMIC DNA]</scope>
    <source>
        <strain evidence="12 13">SP-41</strain>
    </source>
</reference>
<dbReference type="RefSeq" id="WP_223260880.1">
    <property type="nucleotide sequence ID" value="NZ_CP032096.1"/>
</dbReference>
<feature type="binding site" evidence="7 8">
    <location>
        <begin position="192"/>
        <end position="194"/>
    </location>
    <ligand>
        <name>substrate</name>
    </ligand>
</feature>
<evidence type="ECO:0000259" key="10">
    <source>
        <dbReference type="Pfam" id="PF01243"/>
    </source>
</evidence>
<comment type="catalytic activity">
    <reaction evidence="7">
        <text>pyridoxine 5'-phosphate + O2 = pyridoxal 5'-phosphate + H2O2</text>
        <dbReference type="Rhea" id="RHEA:15149"/>
        <dbReference type="ChEBI" id="CHEBI:15379"/>
        <dbReference type="ChEBI" id="CHEBI:16240"/>
        <dbReference type="ChEBI" id="CHEBI:58589"/>
        <dbReference type="ChEBI" id="CHEBI:597326"/>
        <dbReference type="EC" id="1.4.3.5"/>
    </reaction>
</comment>
<name>A0A4V1C936_9GAMM</name>
<dbReference type="PANTHER" id="PTHR10851">
    <property type="entry name" value="PYRIDOXINE-5-PHOSPHATE OXIDASE"/>
    <property type="match status" value="1"/>
</dbReference>
<feature type="binding site" evidence="7 8">
    <location>
        <position position="128"/>
    </location>
    <ligand>
        <name>substrate</name>
    </ligand>
</feature>
<feature type="binding site" evidence="7 9">
    <location>
        <position position="84"/>
    </location>
    <ligand>
        <name>FMN</name>
        <dbReference type="ChEBI" id="CHEBI:58210"/>
    </ligand>
</feature>
<feature type="binding site" evidence="7 8">
    <location>
        <position position="67"/>
    </location>
    <ligand>
        <name>substrate</name>
    </ligand>
</feature>
<keyword evidence="6 7" id="KW-0664">Pyridoxine biosynthesis</keyword>
<feature type="domain" description="Pyridoxamine 5'-phosphate oxidase N-terminal" evidence="10">
    <location>
        <begin position="35"/>
        <end position="160"/>
    </location>
</feature>
<evidence type="ECO:0000256" key="4">
    <source>
        <dbReference type="ARBA" id="ARBA00022643"/>
    </source>
</evidence>
<comment type="cofactor">
    <cofactor evidence="7 9">
        <name>FMN</name>
        <dbReference type="ChEBI" id="CHEBI:58210"/>
    </cofactor>
    <text evidence="7 9">Binds 1 FMN per subunit.</text>
</comment>
<evidence type="ECO:0000259" key="11">
    <source>
        <dbReference type="Pfam" id="PF10590"/>
    </source>
</evidence>
<evidence type="ECO:0000256" key="5">
    <source>
        <dbReference type="ARBA" id="ARBA00023002"/>
    </source>
</evidence>
<comment type="similarity">
    <text evidence="1 7">Belongs to the pyridoxamine 5'-phosphate oxidase family.</text>
</comment>
<dbReference type="EMBL" id="CP032096">
    <property type="protein sequence ID" value="QBZ84034.1"/>
    <property type="molecule type" value="Genomic_DNA"/>
</dbReference>
<evidence type="ECO:0000256" key="2">
    <source>
        <dbReference type="ARBA" id="ARBA00011738"/>
    </source>
</evidence>
<keyword evidence="5 7" id="KW-0560">Oxidoreductase</keyword>
<dbReference type="FunFam" id="2.30.110.10:FF:000020">
    <property type="entry name" value="PNPO isoform 11"/>
    <property type="match status" value="1"/>
</dbReference>
<evidence type="ECO:0000256" key="6">
    <source>
        <dbReference type="ARBA" id="ARBA00023096"/>
    </source>
</evidence>
<dbReference type="GO" id="GO:0008615">
    <property type="term" value="P:pyridoxine biosynthetic process"/>
    <property type="evidence" value="ECO:0007669"/>
    <property type="project" value="UniProtKB-UniRule"/>
</dbReference>
<dbReference type="EC" id="1.4.3.5" evidence="7"/>
<gene>
    <name evidence="12" type="primary">pdxH_2</name>
    <name evidence="7" type="synonym">pdxH</name>
    <name evidence="12" type="ORF">GHNINEIG_02109</name>
</gene>
<comment type="catalytic activity">
    <reaction evidence="7">
        <text>pyridoxamine 5'-phosphate + O2 + H2O = pyridoxal 5'-phosphate + H2O2 + NH4(+)</text>
        <dbReference type="Rhea" id="RHEA:15817"/>
        <dbReference type="ChEBI" id="CHEBI:15377"/>
        <dbReference type="ChEBI" id="CHEBI:15379"/>
        <dbReference type="ChEBI" id="CHEBI:16240"/>
        <dbReference type="ChEBI" id="CHEBI:28938"/>
        <dbReference type="ChEBI" id="CHEBI:58451"/>
        <dbReference type="ChEBI" id="CHEBI:597326"/>
        <dbReference type="EC" id="1.4.3.5"/>
    </reaction>
</comment>
<comment type="function">
    <text evidence="7">Catalyzes the oxidation of either pyridoxine 5'-phosphate (PNP) or pyridoxamine 5'-phosphate (PMP) into pyridoxal 5'-phosphate (PLP).</text>
</comment>
<feature type="binding site" evidence="7 9">
    <location>
        <position position="196"/>
    </location>
    <ligand>
        <name>FMN</name>
        <dbReference type="ChEBI" id="CHEBI:58210"/>
    </ligand>
</feature>
<dbReference type="PROSITE" id="PS01064">
    <property type="entry name" value="PYRIDOX_OXIDASE"/>
    <property type="match status" value="1"/>
</dbReference>
<feature type="domain" description="Pyridoxine 5'-phosphate oxidase dimerisation C-terminal" evidence="11">
    <location>
        <begin position="173"/>
        <end position="213"/>
    </location>
</feature>
<evidence type="ECO:0000256" key="3">
    <source>
        <dbReference type="ARBA" id="ARBA00022630"/>
    </source>
</evidence>
<evidence type="ECO:0000256" key="8">
    <source>
        <dbReference type="PIRSR" id="PIRSR000190-1"/>
    </source>
</evidence>
<dbReference type="Pfam" id="PF01243">
    <property type="entry name" value="PNPOx_N"/>
    <property type="match status" value="1"/>
</dbReference>
<feature type="binding site" evidence="8">
    <location>
        <begin position="9"/>
        <end position="12"/>
    </location>
    <ligand>
        <name>substrate</name>
    </ligand>
</feature>
<feature type="binding site" evidence="7 9">
    <location>
        <begin position="141"/>
        <end position="142"/>
    </location>
    <ligand>
        <name>FMN</name>
        <dbReference type="ChEBI" id="CHEBI:58210"/>
    </ligand>
</feature>
<feature type="binding site" evidence="7 9">
    <location>
        <begin position="62"/>
        <end position="67"/>
    </location>
    <ligand>
        <name>FMN</name>
        <dbReference type="ChEBI" id="CHEBI:58210"/>
    </ligand>
</feature>
<organism evidence="12 13">
    <name type="scientific">Hydrogenovibrio crunogenus</name>
    <dbReference type="NCBI Taxonomy" id="39765"/>
    <lineage>
        <taxon>Bacteria</taxon>
        <taxon>Pseudomonadati</taxon>
        <taxon>Pseudomonadota</taxon>
        <taxon>Gammaproteobacteria</taxon>
        <taxon>Thiotrichales</taxon>
        <taxon>Piscirickettsiaceae</taxon>
        <taxon>Hydrogenovibrio</taxon>
    </lineage>
</organism>
<comment type="caution">
    <text evidence="7">Lacks conserved residue(s) required for the propagation of feature annotation.</text>
</comment>
<evidence type="ECO:0000256" key="7">
    <source>
        <dbReference type="HAMAP-Rule" id="MF_01629"/>
    </source>
</evidence>
<dbReference type="GO" id="GO:0010181">
    <property type="term" value="F:FMN binding"/>
    <property type="evidence" value="ECO:0007669"/>
    <property type="project" value="UniProtKB-UniRule"/>
</dbReference>
<evidence type="ECO:0000256" key="1">
    <source>
        <dbReference type="ARBA" id="ARBA00007301"/>
    </source>
</evidence>
<comment type="pathway">
    <text evidence="7">Cofactor metabolism; pyridoxal 5'-phosphate salvage; pyridoxal 5'-phosphate from pyridoxamine 5'-phosphate: step 1/1.</text>
</comment>
<accession>A0A4V1C936</accession>
<feature type="binding site" evidence="7 8">
    <location>
        <position position="124"/>
    </location>
    <ligand>
        <name>substrate</name>
    </ligand>
</feature>
<dbReference type="HAMAP" id="MF_01629">
    <property type="entry name" value="PdxH"/>
    <property type="match status" value="1"/>
</dbReference>
<dbReference type="SUPFAM" id="SSF50475">
    <property type="entry name" value="FMN-binding split barrel"/>
    <property type="match status" value="1"/>
</dbReference>
<dbReference type="Pfam" id="PF10590">
    <property type="entry name" value="PNP_phzG_C"/>
    <property type="match status" value="1"/>
</dbReference>
<dbReference type="GO" id="GO:0004733">
    <property type="term" value="F:pyridoxamine phosphate oxidase activity"/>
    <property type="evidence" value="ECO:0007669"/>
    <property type="project" value="UniProtKB-UniRule"/>
</dbReference>
<dbReference type="InterPro" id="IPR019576">
    <property type="entry name" value="Pyridoxamine_oxidase_dimer_C"/>
</dbReference>
<dbReference type="InterPro" id="IPR011576">
    <property type="entry name" value="Pyridox_Oxase_N"/>
</dbReference>
<dbReference type="InterPro" id="IPR000659">
    <property type="entry name" value="Pyridox_Oxase"/>
</dbReference>
<dbReference type="Proteomes" id="UP000296201">
    <property type="component" value="Chromosome"/>
</dbReference>
<proteinExistence type="inferred from homology"/>
<dbReference type="PANTHER" id="PTHR10851:SF0">
    <property type="entry name" value="PYRIDOXINE-5'-PHOSPHATE OXIDASE"/>
    <property type="match status" value="1"/>
</dbReference>
<sequence length="213" mass="24917">MTLNLSDLRQRYLKDGLDENNTDENPFVQFEKWFHQAQKSELLEPNAMVLSTVNEDTQPSTRTVLLKQFSHDGFVFFTNYRSQKAKDIQHNPKVALHFNWLELERQVKIQGVATKISLKQSMRYFATRPKGSQIGAWVSHQSEVISSKQLLLSQFEKMKQKFQSGEIPFPDFWGGYLVAPHQIEFWQGGDNRLHDRICYTLADNQWVKQRLAP</sequence>
<keyword evidence="4 7" id="KW-0288">FMN</keyword>
<dbReference type="InterPro" id="IPR012349">
    <property type="entry name" value="Split_barrel_FMN-bd"/>
</dbReference>
<evidence type="ECO:0000313" key="13">
    <source>
        <dbReference type="Proteomes" id="UP000296201"/>
    </source>
</evidence>
<dbReference type="NCBIfam" id="TIGR00558">
    <property type="entry name" value="pdxH"/>
    <property type="match status" value="1"/>
</dbReference>
<dbReference type="AlphaFoldDB" id="A0A4V1C936"/>
<protein>
    <recommendedName>
        <fullName evidence="7">Pyridoxine/pyridoxamine 5'-phosphate oxidase</fullName>
        <ecNumber evidence="7">1.4.3.5</ecNumber>
    </recommendedName>
    <alternativeName>
        <fullName evidence="7">PNP/PMP oxidase</fullName>
        <shortName evidence="7">PNPOx</shortName>
    </alternativeName>
    <alternativeName>
        <fullName evidence="7">Pyridoxal 5'-phosphate synthase</fullName>
    </alternativeName>
</protein>
<comment type="subunit">
    <text evidence="2 7">Homodimer.</text>
</comment>
<comment type="pathway">
    <text evidence="7">Cofactor metabolism; pyridoxal 5'-phosphate salvage; pyridoxal 5'-phosphate from pyridoxine 5'-phosphate: step 1/1.</text>
</comment>
<feature type="binding site" evidence="7 9">
    <location>
        <position position="186"/>
    </location>
    <ligand>
        <name>FMN</name>
        <dbReference type="ChEBI" id="CHEBI:58210"/>
    </ligand>
</feature>
<feature type="binding site" evidence="7 9">
    <location>
        <begin position="77"/>
        <end position="78"/>
    </location>
    <ligand>
        <name>FMN</name>
        <dbReference type="ChEBI" id="CHEBI:58210"/>
    </ligand>
</feature>
<keyword evidence="13" id="KW-1185">Reference proteome</keyword>
<dbReference type="Gene3D" id="2.30.110.10">
    <property type="entry name" value="Electron Transport, Fmn-binding Protein, Chain A"/>
    <property type="match status" value="1"/>
</dbReference>
<keyword evidence="3 7" id="KW-0285">Flavoprotein</keyword>
<feature type="binding site" evidence="7 9">
    <location>
        <position position="106"/>
    </location>
    <ligand>
        <name>FMN</name>
        <dbReference type="ChEBI" id="CHEBI:58210"/>
    </ligand>
</feature>
<dbReference type="InterPro" id="IPR019740">
    <property type="entry name" value="Pyridox_Oxase_CS"/>
</dbReference>
<dbReference type="UniPathway" id="UPA01068">
    <property type="reaction ID" value="UER00304"/>
</dbReference>
<dbReference type="NCBIfam" id="NF004231">
    <property type="entry name" value="PRK05679.1"/>
    <property type="match status" value="1"/>
</dbReference>